<name>A0ABV4AZ45_9BURK</name>
<dbReference type="CDD" id="cd03216">
    <property type="entry name" value="ABC_Carb_Monos_I"/>
    <property type="match status" value="1"/>
</dbReference>
<dbReference type="PROSITE" id="PS50893">
    <property type="entry name" value="ABC_TRANSPORTER_2"/>
    <property type="match status" value="2"/>
</dbReference>
<dbReference type="PROSITE" id="PS00211">
    <property type="entry name" value="ABC_TRANSPORTER_1"/>
    <property type="match status" value="1"/>
</dbReference>
<evidence type="ECO:0000256" key="7">
    <source>
        <dbReference type="ARBA" id="ARBA00022967"/>
    </source>
</evidence>
<feature type="domain" description="ABC transporter" evidence="9">
    <location>
        <begin position="259"/>
        <end position="505"/>
    </location>
</feature>
<sequence>MASHLLTVRGISKSFPGVKALDAVQLQVASGNVHALLGENGAGKSTLLKILSGAQAADAGDIMFNGAVLSPADTPMQRQQKGIVTIYQEFNLLPGLSVAENMYIGREPLRHGLIDWPQLYANAKQVIQDLKIDLDPRAEVRALSVARQQMVEIAKAMTFQAKLIIMDEPTAALSGREVDQLLEIVRKLRSRGIAIIYVSHKLNEVKAICDHYTVYRDGRFVATGAMADVAVHDLVRQMVGRDVVGIKRQSSATIGEVLLRVEGVTRLKAVPGTSPTPLTDMSVHVHAGEIVGFAGLVGAGRTEIARVIFGADPCDSGTVRLRGHPISLRSPKDGIDAGIVLVPEDRKQQGCFLMHSIRQNMTLPSLGRLSKMRWFVDEAAETRMIEAYRRKLSIKMASDQVAIGTLSGGNQQKVLLARCMALNPKVLIVDEPTRGIDVGAKAEVHQVLFDMAAQGVAVIVISSELAEVMAVSDRIVTFKNGAITGSVPGSDASEEALMRLMALGADAQPVPQALAA</sequence>
<keyword evidence="6 10" id="KW-0067">ATP-binding</keyword>
<evidence type="ECO:0000313" key="10">
    <source>
        <dbReference type="EMBL" id="MEY2250490.1"/>
    </source>
</evidence>
<dbReference type="InterPro" id="IPR003439">
    <property type="entry name" value="ABC_transporter-like_ATP-bd"/>
</dbReference>
<evidence type="ECO:0000256" key="1">
    <source>
        <dbReference type="ARBA" id="ARBA00022448"/>
    </source>
</evidence>
<keyword evidence="5" id="KW-0547">Nucleotide-binding</keyword>
<comment type="caution">
    <text evidence="10">The sequence shown here is derived from an EMBL/GenBank/DDBJ whole genome shotgun (WGS) entry which is preliminary data.</text>
</comment>
<evidence type="ECO:0000313" key="11">
    <source>
        <dbReference type="Proteomes" id="UP001562178"/>
    </source>
</evidence>
<dbReference type="RefSeq" id="WP_369459285.1">
    <property type="nucleotide sequence ID" value="NZ_JBGBDC010000002.1"/>
</dbReference>
<keyword evidence="2" id="KW-1003">Cell membrane</keyword>
<dbReference type="GO" id="GO:0005524">
    <property type="term" value="F:ATP binding"/>
    <property type="evidence" value="ECO:0007669"/>
    <property type="project" value="UniProtKB-KW"/>
</dbReference>
<keyword evidence="1" id="KW-0813">Transport</keyword>
<protein>
    <submittedName>
        <fullName evidence="10">Sugar ABC transporter ATP-binding protein</fullName>
    </submittedName>
</protein>
<proteinExistence type="predicted"/>
<keyword evidence="3" id="KW-0762">Sugar transport</keyword>
<keyword evidence="8" id="KW-0472">Membrane</keyword>
<dbReference type="EMBL" id="JBGBDC010000002">
    <property type="protein sequence ID" value="MEY2250490.1"/>
    <property type="molecule type" value="Genomic_DNA"/>
</dbReference>
<dbReference type="Proteomes" id="UP001562178">
    <property type="component" value="Unassembled WGS sequence"/>
</dbReference>
<evidence type="ECO:0000256" key="3">
    <source>
        <dbReference type="ARBA" id="ARBA00022597"/>
    </source>
</evidence>
<evidence type="ECO:0000256" key="4">
    <source>
        <dbReference type="ARBA" id="ARBA00022737"/>
    </source>
</evidence>
<evidence type="ECO:0000259" key="9">
    <source>
        <dbReference type="PROSITE" id="PS50893"/>
    </source>
</evidence>
<gene>
    <name evidence="10" type="ORF">AB7A72_05715</name>
</gene>
<evidence type="ECO:0000256" key="6">
    <source>
        <dbReference type="ARBA" id="ARBA00022840"/>
    </source>
</evidence>
<dbReference type="SMART" id="SM00382">
    <property type="entry name" value="AAA"/>
    <property type="match status" value="2"/>
</dbReference>
<dbReference type="SUPFAM" id="SSF52540">
    <property type="entry name" value="P-loop containing nucleoside triphosphate hydrolases"/>
    <property type="match status" value="2"/>
</dbReference>
<dbReference type="PANTHER" id="PTHR43790:SF3">
    <property type="entry name" value="D-ALLOSE IMPORT ATP-BINDING PROTEIN ALSA-RELATED"/>
    <property type="match status" value="1"/>
</dbReference>
<dbReference type="InterPro" id="IPR027417">
    <property type="entry name" value="P-loop_NTPase"/>
</dbReference>
<keyword evidence="7" id="KW-1278">Translocase</keyword>
<keyword evidence="11" id="KW-1185">Reference proteome</keyword>
<feature type="domain" description="ABC transporter" evidence="9">
    <location>
        <begin position="6"/>
        <end position="242"/>
    </location>
</feature>
<accession>A0ABV4AZ45</accession>
<dbReference type="InterPro" id="IPR003593">
    <property type="entry name" value="AAA+_ATPase"/>
</dbReference>
<dbReference type="Gene3D" id="3.40.50.300">
    <property type="entry name" value="P-loop containing nucleotide triphosphate hydrolases"/>
    <property type="match status" value="2"/>
</dbReference>
<evidence type="ECO:0000256" key="8">
    <source>
        <dbReference type="ARBA" id="ARBA00023136"/>
    </source>
</evidence>
<dbReference type="PANTHER" id="PTHR43790">
    <property type="entry name" value="CARBOHYDRATE TRANSPORT ATP-BINDING PROTEIN MG119-RELATED"/>
    <property type="match status" value="1"/>
</dbReference>
<organism evidence="10 11">
    <name type="scientific">Comamonas sediminis</name>
    <dbReference type="NCBI Taxonomy" id="1783360"/>
    <lineage>
        <taxon>Bacteria</taxon>
        <taxon>Pseudomonadati</taxon>
        <taxon>Pseudomonadota</taxon>
        <taxon>Betaproteobacteria</taxon>
        <taxon>Burkholderiales</taxon>
        <taxon>Comamonadaceae</taxon>
        <taxon>Comamonas</taxon>
    </lineage>
</organism>
<evidence type="ECO:0000256" key="2">
    <source>
        <dbReference type="ARBA" id="ARBA00022475"/>
    </source>
</evidence>
<dbReference type="Pfam" id="PF00005">
    <property type="entry name" value="ABC_tran"/>
    <property type="match status" value="2"/>
</dbReference>
<evidence type="ECO:0000256" key="5">
    <source>
        <dbReference type="ARBA" id="ARBA00022741"/>
    </source>
</evidence>
<dbReference type="InterPro" id="IPR017871">
    <property type="entry name" value="ABC_transporter-like_CS"/>
</dbReference>
<dbReference type="CDD" id="cd03215">
    <property type="entry name" value="ABC_Carb_Monos_II"/>
    <property type="match status" value="1"/>
</dbReference>
<reference evidence="10 11" key="1">
    <citation type="journal article" date="2016" name="Int. J. Syst. Evol. Microbiol.">
        <title>Description of Comamonas sediminis sp. nov., isolated from lagoon sediments.</title>
        <authorList>
            <person name="Subhash Y."/>
            <person name="Bang J.J."/>
            <person name="You T.H."/>
            <person name="Lee S.S."/>
        </authorList>
    </citation>
    <scope>NUCLEOTIDE SEQUENCE [LARGE SCALE GENOMIC DNA]</scope>
    <source>
        <strain evidence="10 11">JCM 31169</strain>
    </source>
</reference>
<keyword evidence="4" id="KW-0677">Repeat</keyword>
<dbReference type="InterPro" id="IPR050107">
    <property type="entry name" value="ABC_carbohydrate_import_ATPase"/>
</dbReference>